<evidence type="ECO:0000313" key="1">
    <source>
        <dbReference type="EMBL" id="KZP23618.1"/>
    </source>
</evidence>
<organism evidence="1 2">
    <name type="scientific">Athelia psychrophila</name>
    <dbReference type="NCBI Taxonomy" id="1759441"/>
    <lineage>
        <taxon>Eukaryota</taxon>
        <taxon>Fungi</taxon>
        <taxon>Dikarya</taxon>
        <taxon>Basidiomycota</taxon>
        <taxon>Agaricomycotina</taxon>
        <taxon>Agaricomycetes</taxon>
        <taxon>Agaricomycetidae</taxon>
        <taxon>Atheliales</taxon>
        <taxon>Atheliaceae</taxon>
        <taxon>Athelia</taxon>
    </lineage>
</organism>
<dbReference type="Proteomes" id="UP000076532">
    <property type="component" value="Unassembled WGS sequence"/>
</dbReference>
<dbReference type="AlphaFoldDB" id="A0A166M427"/>
<sequence>MRHSSKGIVGLSGPNLRFLTHMMSWDATLPVQSLKIRSRDGSPSEGASTVRHSVVLDYNGEGSRVIEGTADLQNLSVTPTLSISTFMSPMPTMAKKFSSRLPELKDVLQRHWAVSNDLPNTVEKRIFTPILALVPRGGENVEEDSQVIAAMMVETQAPPGVGKSIPRMTGRYVRWLYCM</sequence>
<proteinExistence type="predicted"/>
<name>A0A166M427_9AGAM</name>
<dbReference type="EMBL" id="KV417531">
    <property type="protein sequence ID" value="KZP23618.1"/>
    <property type="molecule type" value="Genomic_DNA"/>
</dbReference>
<reference evidence="1 2" key="1">
    <citation type="journal article" date="2016" name="Mol. Biol. Evol.">
        <title>Comparative Genomics of Early-Diverging Mushroom-Forming Fungi Provides Insights into the Origins of Lignocellulose Decay Capabilities.</title>
        <authorList>
            <person name="Nagy L.G."/>
            <person name="Riley R."/>
            <person name="Tritt A."/>
            <person name="Adam C."/>
            <person name="Daum C."/>
            <person name="Floudas D."/>
            <person name="Sun H."/>
            <person name="Yadav J.S."/>
            <person name="Pangilinan J."/>
            <person name="Larsson K.H."/>
            <person name="Matsuura K."/>
            <person name="Barry K."/>
            <person name="Labutti K."/>
            <person name="Kuo R."/>
            <person name="Ohm R.A."/>
            <person name="Bhattacharya S.S."/>
            <person name="Shirouzu T."/>
            <person name="Yoshinaga Y."/>
            <person name="Martin F.M."/>
            <person name="Grigoriev I.V."/>
            <person name="Hibbett D.S."/>
        </authorList>
    </citation>
    <scope>NUCLEOTIDE SEQUENCE [LARGE SCALE GENOMIC DNA]</scope>
    <source>
        <strain evidence="1 2">CBS 109695</strain>
    </source>
</reference>
<protein>
    <submittedName>
        <fullName evidence="1">Uncharacterized protein</fullName>
    </submittedName>
</protein>
<gene>
    <name evidence="1" type="ORF">FIBSPDRAFT_858174</name>
</gene>
<accession>A0A166M427</accession>
<keyword evidence="2" id="KW-1185">Reference proteome</keyword>
<evidence type="ECO:0000313" key="2">
    <source>
        <dbReference type="Proteomes" id="UP000076532"/>
    </source>
</evidence>